<dbReference type="PANTHER" id="PTHR30273">
    <property type="entry name" value="PERIPLASMIC SIGNAL SENSOR AND SIGMA FACTOR ACTIVATOR FECR-RELATED"/>
    <property type="match status" value="1"/>
</dbReference>
<dbReference type="RefSeq" id="WP_199596665.1">
    <property type="nucleotide sequence ID" value="NZ_JAEHJZ010000001.1"/>
</dbReference>
<evidence type="ECO:0000313" key="4">
    <source>
        <dbReference type="Proteomes" id="UP000662373"/>
    </source>
</evidence>
<organism evidence="3 4">
    <name type="scientific">Gelidibacter salicanalis</name>
    <dbReference type="NCBI Taxonomy" id="291193"/>
    <lineage>
        <taxon>Bacteria</taxon>
        <taxon>Pseudomonadati</taxon>
        <taxon>Bacteroidota</taxon>
        <taxon>Flavobacteriia</taxon>
        <taxon>Flavobacteriales</taxon>
        <taxon>Flavobacteriaceae</taxon>
        <taxon>Gelidibacter</taxon>
    </lineage>
</organism>
<feature type="domain" description="Protein FecR C-terminal" evidence="2">
    <location>
        <begin position="316"/>
        <end position="385"/>
    </location>
</feature>
<gene>
    <name evidence="3" type="ORF">JEM65_00945</name>
</gene>
<name>A0A934KPS2_9FLAO</name>
<reference evidence="3 4" key="1">
    <citation type="submission" date="2020-09" db="EMBL/GenBank/DDBJ databases">
        <title>Draft genome of Gelidibacter salicanalis PAMC21136.</title>
        <authorList>
            <person name="Park H."/>
        </authorList>
    </citation>
    <scope>NUCLEOTIDE SEQUENCE [LARGE SCALE GENOMIC DNA]</scope>
    <source>
        <strain evidence="3 4">PAMC21136</strain>
    </source>
</reference>
<accession>A0A934KPS2</accession>
<dbReference type="Gene3D" id="2.60.120.1440">
    <property type="match status" value="1"/>
</dbReference>
<feature type="domain" description="FecR protein" evidence="1">
    <location>
        <begin position="176"/>
        <end position="272"/>
    </location>
</feature>
<comment type="caution">
    <text evidence="3">The sequence shown here is derived from an EMBL/GenBank/DDBJ whole genome shotgun (WGS) entry which is preliminary data.</text>
</comment>
<dbReference type="GO" id="GO:0016989">
    <property type="term" value="F:sigma factor antagonist activity"/>
    <property type="evidence" value="ECO:0007669"/>
    <property type="project" value="TreeGrafter"/>
</dbReference>
<keyword evidence="4" id="KW-1185">Reference proteome</keyword>
<evidence type="ECO:0000313" key="3">
    <source>
        <dbReference type="EMBL" id="MBJ7879221.1"/>
    </source>
</evidence>
<dbReference type="InterPro" id="IPR012373">
    <property type="entry name" value="Ferrdict_sens_TM"/>
</dbReference>
<protein>
    <submittedName>
        <fullName evidence="3">FecR family protein</fullName>
    </submittedName>
</protein>
<dbReference type="Pfam" id="PF04773">
    <property type="entry name" value="FecR"/>
    <property type="match status" value="1"/>
</dbReference>
<sequence length="386" mass="44038">MHKSTEIKDLFIKFMERKCSPEEVQRILSYVKNSKNLKEVPTVAEVYDMLDEYPDMKAAQADIIFKNILEIATPSKEKSPFWKYAAASIILLALASSYFLTNNVVNSQSEIPPIIVINSIQTGSDKAILTLENGIEVPLEKEQSYVAAHASSNGEELIYDTQKNTTSEIAYNYLTIPRGGQFQLKLADGTKVWLNSETKLKYPIAFIEGQTRQVELLYGEAYFEVSPSSNHNGSKFNVKTKLQDVEVLGTEFNIKAYQNDTNIYTTLVEGKVAINRMDKVQHLSPNQQSILNRDDNELAIINIDVYNEISWKDGLFSFKGKPLKEIVTVLSRWYDIEFEFDNENLENVKFNGVLLKKQSIEEILIIIKETKFINAYEITDKIIIIK</sequence>
<dbReference type="PIRSF" id="PIRSF018266">
    <property type="entry name" value="FecR"/>
    <property type="match status" value="1"/>
</dbReference>
<dbReference type="InterPro" id="IPR006860">
    <property type="entry name" value="FecR"/>
</dbReference>
<dbReference type="Pfam" id="PF16344">
    <property type="entry name" value="FecR_C"/>
    <property type="match status" value="1"/>
</dbReference>
<evidence type="ECO:0000259" key="1">
    <source>
        <dbReference type="Pfam" id="PF04773"/>
    </source>
</evidence>
<dbReference type="PANTHER" id="PTHR30273:SF2">
    <property type="entry name" value="PROTEIN FECR"/>
    <property type="match status" value="1"/>
</dbReference>
<dbReference type="AlphaFoldDB" id="A0A934KPS2"/>
<proteinExistence type="predicted"/>
<dbReference type="EMBL" id="JAEHJZ010000001">
    <property type="protein sequence ID" value="MBJ7879221.1"/>
    <property type="molecule type" value="Genomic_DNA"/>
</dbReference>
<evidence type="ECO:0000259" key="2">
    <source>
        <dbReference type="Pfam" id="PF16344"/>
    </source>
</evidence>
<dbReference type="Proteomes" id="UP000662373">
    <property type="component" value="Unassembled WGS sequence"/>
</dbReference>
<dbReference type="Gene3D" id="3.55.50.30">
    <property type="match status" value="1"/>
</dbReference>
<dbReference type="InterPro" id="IPR032508">
    <property type="entry name" value="FecR_C"/>
</dbReference>